<feature type="compositionally biased region" description="Polar residues" evidence="1">
    <location>
        <begin position="26"/>
        <end position="35"/>
    </location>
</feature>
<feature type="region of interest" description="Disordered" evidence="1">
    <location>
        <begin position="1"/>
        <end position="35"/>
    </location>
</feature>
<name>A0ABQ8R312_FUSEQ</name>
<organism evidence="2 3">
    <name type="scientific">Fusarium equiseti</name>
    <name type="common">Fusarium scirpi</name>
    <dbReference type="NCBI Taxonomy" id="61235"/>
    <lineage>
        <taxon>Eukaryota</taxon>
        <taxon>Fungi</taxon>
        <taxon>Dikarya</taxon>
        <taxon>Ascomycota</taxon>
        <taxon>Pezizomycotina</taxon>
        <taxon>Sordariomycetes</taxon>
        <taxon>Hypocreomycetidae</taxon>
        <taxon>Hypocreales</taxon>
        <taxon>Nectriaceae</taxon>
        <taxon>Fusarium</taxon>
        <taxon>Fusarium incarnatum-equiseti species complex</taxon>
    </lineage>
</organism>
<keyword evidence="3" id="KW-1185">Reference proteome</keyword>
<evidence type="ECO:0000256" key="1">
    <source>
        <dbReference type="SAM" id="MobiDB-lite"/>
    </source>
</evidence>
<dbReference type="EMBL" id="JAOQBH010000015">
    <property type="protein sequence ID" value="KAJ4124963.1"/>
    <property type="molecule type" value="Genomic_DNA"/>
</dbReference>
<accession>A0ABQ8R312</accession>
<sequence length="112" mass="11907">MDAPSSSSSSAQQSPSVQMVPQPAPTQGNNPSTAPFLQDFTLIAEAAKRAQMAIMIRDFEDCGLLSFAELQACFVHPEEDFLIVSRTQGLVLLGMRPPARSINGTAESPGKA</sequence>
<comment type="caution">
    <text evidence="2">The sequence shown here is derived from an EMBL/GenBank/DDBJ whole genome shotgun (WGS) entry which is preliminary data.</text>
</comment>
<reference evidence="2" key="1">
    <citation type="submission" date="2022-09" db="EMBL/GenBank/DDBJ databases">
        <title>Fusarium specimens isolated from Avocado Roots.</title>
        <authorList>
            <person name="Stajich J."/>
            <person name="Roper C."/>
            <person name="Heimlech-Rivalta G."/>
        </authorList>
    </citation>
    <scope>NUCLEOTIDE SEQUENCE</scope>
    <source>
        <strain evidence="2">CF00095</strain>
    </source>
</reference>
<feature type="compositionally biased region" description="Low complexity" evidence="1">
    <location>
        <begin position="1"/>
        <end position="21"/>
    </location>
</feature>
<proteinExistence type="predicted"/>
<gene>
    <name evidence="2" type="ORF">NW768_009304</name>
</gene>
<evidence type="ECO:0000313" key="3">
    <source>
        <dbReference type="Proteomes" id="UP001152024"/>
    </source>
</evidence>
<evidence type="ECO:0000313" key="2">
    <source>
        <dbReference type="EMBL" id="KAJ4124963.1"/>
    </source>
</evidence>
<protein>
    <submittedName>
        <fullName evidence="2">Uncharacterized protein</fullName>
    </submittedName>
</protein>
<dbReference type="Proteomes" id="UP001152024">
    <property type="component" value="Unassembled WGS sequence"/>
</dbReference>